<evidence type="ECO:0000313" key="3">
    <source>
        <dbReference type="Proteomes" id="UP001439008"/>
    </source>
</evidence>
<evidence type="ECO:0000256" key="1">
    <source>
        <dbReference type="SAM" id="MobiDB-lite"/>
    </source>
</evidence>
<reference evidence="2 3" key="1">
    <citation type="journal article" date="2024" name="BMC Biol.">
        <title>Comparative genomics of Ascetosporea gives new insight into the evolutionary basis for animal parasitism in Rhizaria.</title>
        <authorList>
            <person name="Hiltunen Thoren M."/>
            <person name="Onut-Brannstrom I."/>
            <person name="Alfjorden A."/>
            <person name="Peckova H."/>
            <person name="Swords F."/>
            <person name="Hooper C."/>
            <person name="Holzer A.S."/>
            <person name="Bass D."/>
            <person name="Burki F."/>
        </authorList>
    </citation>
    <scope>NUCLEOTIDE SEQUENCE [LARGE SCALE GENOMIC DNA]</scope>
    <source>
        <strain evidence="2">20-A016</strain>
    </source>
</reference>
<name>A0ABV2AQ78_9EUKA</name>
<proteinExistence type="predicted"/>
<accession>A0ABV2AQ78</accession>
<feature type="compositionally biased region" description="Low complexity" evidence="1">
    <location>
        <begin position="11"/>
        <end position="21"/>
    </location>
</feature>
<dbReference type="Proteomes" id="UP001439008">
    <property type="component" value="Unassembled WGS sequence"/>
</dbReference>
<sequence>MGKSKKKGKKGNNFYKQQNKKPTTVKTEAVASNDEAFEREIETEKIKIVDCLLSRGIKHVPSN</sequence>
<feature type="compositionally biased region" description="Basic residues" evidence="1">
    <location>
        <begin position="1"/>
        <end position="10"/>
    </location>
</feature>
<organism evidence="2 3">
    <name type="scientific">Bonamia ostreae</name>
    <dbReference type="NCBI Taxonomy" id="126728"/>
    <lineage>
        <taxon>Eukaryota</taxon>
        <taxon>Sar</taxon>
        <taxon>Rhizaria</taxon>
        <taxon>Endomyxa</taxon>
        <taxon>Ascetosporea</taxon>
        <taxon>Haplosporida</taxon>
        <taxon>Bonamia</taxon>
    </lineage>
</organism>
<feature type="region of interest" description="Disordered" evidence="1">
    <location>
        <begin position="1"/>
        <end position="28"/>
    </location>
</feature>
<dbReference type="EMBL" id="JBDODL010001839">
    <property type="protein sequence ID" value="MES1921837.1"/>
    <property type="molecule type" value="Genomic_DNA"/>
</dbReference>
<comment type="caution">
    <text evidence="2">The sequence shown here is derived from an EMBL/GenBank/DDBJ whole genome shotgun (WGS) entry which is preliminary data.</text>
</comment>
<keyword evidence="3" id="KW-1185">Reference proteome</keyword>
<protein>
    <submittedName>
        <fullName evidence="2">Uncharacterized protein</fullName>
    </submittedName>
</protein>
<gene>
    <name evidence="2" type="ORF">MHBO_003374</name>
</gene>
<evidence type="ECO:0000313" key="2">
    <source>
        <dbReference type="EMBL" id="MES1921837.1"/>
    </source>
</evidence>